<keyword evidence="1" id="KW-0812">Transmembrane</keyword>
<protein>
    <recommendedName>
        <fullName evidence="2">DUF4126 domain-containing protein</fullName>
    </recommendedName>
</protein>
<dbReference type="InterPro" id="IPR025196">
    <property type="entry name" value="DUF4126"/>
</dbReference>
<keyword evidence="6" id="KW-1185">Reference proteome</keyword>
<evidence type="ECO:0000313" key="3">
    <source>
        <dbReference type="EMBL" id="GHF52490.1"/>
    </source>
</evidence>
<reference evidence="4 5" key="3">
    <citation type="submission" date="2020-08" db="EMBL/GenBank/DDBJ databases">
        <title>Genomic Encyclopedia of Type Strains, Phase IV (KMG-IV): sequencing the most valuable type-strain genomes for metagenomic binning, comparative biology and taxonomic classification.</title>
        <authorList>
            <person name="Goeker M."/>
        </authorList>
    </citation>
    <scope>NUCLEOTIDE SEQUENCE [LARGE SCALE GENOMIC DNA]</scope>
    <source>
        <strain evidence="4 5">DSM 27521</strain>
    </source>
</reference>
<evidence type="ECO:0000313" key="5">
    <source>
        <dbReference type="Proteomes" id="UP000539473"/>
    </source>
</evidence>
<evidence type="ECO:0000259" key="2">
    <source>
        <dbReference type="Pfam" id="PF13548"/>
    </source>
</evidence>
<reference evidence="3" key="1">
    <citation type="journal article" date="2014" name="Int. J. Syst. Evol. Microbiol.">
        <title>Complete genome of a new Firmicutes species belonging to the dominant human colonic microbiota ('Ruminococcus bicirculans') reveals two chromosomes and a selective capacity to utilize plant glucans.</title>
        <authorList>
            <consortium name="NISC Comparative Sequencing Program"/>
            <person name="Wegmann U."/>
            <person name="Louis P."/>
            <person name="Goesmann A."/>
            <person name="Henrissat B."/>
            <person name="Duncan S.H."/>
            <person name="Flint H.J."/>
        </authorList>
    </citation>
    <scope>NUCLEOTIDE SEQUENCE</scope>
    <source>
        <strain evidence="3">CGMCC 1.18437</strain>
    </source>
</reference>
<reference evidence="3" key="4">
    <citation type="submission" date="2024-05" db="EMBL/GenBank/DDBJ databases">
        <authorList>
            <person name="Sun Q."/>
            <person name="Zhou Y."/>
        </authorList>
    </citation>
    <scope>NUCLEOTIDE SEQUENCE</scope>
    <source>
        <strain evidence="3">CGMCC 1.18437</strain>
    </source>
</reference>
<dbReference type="EMBL" id="JACHFK010000008">
    <property type="protein sequence ID" value="MBB5377677.1"/>
    <property type="molecule type" value="Genomic_DNA"/>
</dbReference>
<sequence>MELLTGLLSSLGLSGAAGLNAYIPLLLVGLLSRAGVMHLSAPFDLLMNPWVLLGVAVLGALDFVGDKIPGVDHALHVVGGVVNAAAGAVLFASHAGVADVPPSLALVLGVIVAGGVHGARTAVRPVATATTAGLGNPVVSTVEDGTSLLMSVLAVFAPVLAVLLLAVIAVVGYRLWSRLGGRRRAL</sequence>
<feature type="domain" description="DUF4126" evidence="2">
    <location>
        <begin position="7"/>
        <end position="177"/>
    </location>
</feature>
<dbReference type="AlphaFoldDB" id="A0A7W8NT00"/>
<evidence type="ECO:0000313" key="6">
    <source>
        <dbReference type="Proteomes" id="UP000619376"/>
    </source>
</evidence>
<organism evidence="4 5">
    <name type="scientific">Deinococcus metalli</name>
    <dbReference type="NCBI Taxonomy" id="1141878"/>
    <lineage>
        <taxon>Bacteria</taxon>
        <taxon>Thermotogati</taxon>
        <taxon>Deinococcota</taxon>
        <taxon>Deinococci</taxon>
        <taxon>Deinococcales</taxon>
        <taxon>Deinococcaceae</taxon>
        <taxon>Deinococcus</taxon>
    </lineage>
</organism>
<feature type="transmembrane region" description="Helical" evidence="1">
    <location>
        <begin position="45"/>
        <end position="65"/>
    </location>
</feature>
<evidence type="ECO:0000313" key="4">
    <source>
        <dbReference type="EMBL" id="MBB5377677.1"/>
    </source>
</evidence>
<gene>
    <name evidence="3" type="ORF">GCM10017781_31050</name>
    <name evidence="4" type="ORF">HNQ07_003176</name>
</gene>
<dbReference type="Proteomes" id="UP000539473">
    <property type="component" value="Unassembled WGS sequence"/>
</dbReference>
<feature type="transmembrane region" description="Helical" evidence="1">
    <location>
        <begin position="77"/>
        <end position="97"/>
    </location>
</feature>
<comment type="caution">
    <text evidence="4">The sequence shown here is derived from an EMBL/GenBank/DDBJ whole genome shotgun (WGS) entry which is preliminary data.</text>
</comment>
<proteinExistence type="predicted"/>
<accession>A0A7W8NT00</accession>
<dbReference type="Pfam" id="PF13548">
    <property type="entry name" value="DUF4126"/>
    <property type="match status" value="1"/>
</dbReference>
<dbReference type="EMBL" id="BNAJ01000008">
    <property type="protein sequence ID" value="GHF52490.1"/>
    <property type="molecule type" value="Genomic_DNA"/>
</dbReference>
<feature type="transmembrane region" description="Helical" evidence="1">
    <location>
        <begin position="148"/>
        <end position="176"/>
    </location>
</feature>
<keyword evidence="1" id="KW-0472">Membrane</keyword>
<keyword evidence="1" id="KW-1133">Transmembrane helix</keyword>
<evidence type="ECO:0000256" key="1">
    <source>
        <dbReference type="SAM" id="Phobius"/>
    </source>
</evidence>
<dbReference type="Proteomes" id="UP000619376">
    <property type="component" value="Unassembled WGS sequence"/>
</dbReference>
<reference evidence="6" key="2">
    <citation type="journal article" date="2019" name="Int. J. Syst. Evol. Microbiol.">
        <title>The Global Catalogue of Microorganisms (GCM) 10K type strain sequencing project: providing services to taxonomists for standard genome sequencing and annotation.</title>
        <authorList>
            <consortium name="The Broad Institute Genomics Platform"/>
            <consortium name="The Broad Institute Genome Sequencing Center for Infectious Disease"/>
            <person name="Wu L."/>
            <person name="Ma J."/>
        </authorList>
    </citation>
    <scope>NUCLEOTIDE SEQUENCE [LARGE SCALE GENOMIC DNA]</scope>
    <source>
        <strain evidence="6">CGMCC 1.18437</strain>
    </source>
</reference>
<dbReference type="RefSeq" id="WP_184113480.1">
    <property type="nucleotide sequence ID" value="NZ_BNAJ01000008.1"/>
</dbReference>
<name>A0A7W8NT00_9DEIO</name>